<dbReference type="EMBL" id="KL619360">
    <property type="protein sequence ID" value="KER18012.1"/>
    <property type="molecule type" value="Genomic_DNA"/>
</dbReference>
<evidence type="ECO:0000313" key="1">
    <source>
        <dbReference type="EMBL" id="KER18012.1"/>
    </source>
</evidence>
<keyword evidence="2" id="KW-1185">Reference proteome</keyword>
<gene>
    <name evidence="1" type="ORF">T265_16358</name>
</gene>
<dbReference type="STRING" id="6198.A0A074YXV1"/>
<dbReference type="RefSeq" id="XP_009178241.1">
    <property type="nucleotide sequence ID" value="XM_009179977.1"/>
</dbReference>
<organism evidence="1 2">
    <name type="scientific">Opisthorchis viverrini</name>
    <name type="common">Southeast Asian liver fluke</name>
    <dbReference type="NCBI Taxonomy" id="6198"/>
    <lineage>
        <taxon>Eukaryota</taxon>
        <taxon>Metazoa</taxon>
        <taxon>Spiralia</taxon>
        <taxon>Lophotrochozoa</taxon>
        <taxon>Platyhelminthes</taxon>
        <taxon>Trematoda</taxon>
        <taxon>Digenea</taxon>
        <taxon>Opisthorchiida</taxon>
        <taxon>Opisthorchiata</taxon>
        <taxon>Opisthorchiidae</taxon>
        <taxon>Opisthorchis</taxon>
    </lineage>
</organism>
<accession>A0A074YXV1</accession>
<evidence type="ECO:0000313" key="2">
    <source>
        <dbReference type="Proteomes" id="UP000054324"/>
    </source>
</evidence>
<dbReference type="CTD" id="20330523"/>
<name>A0A074YXV1_OPIVI</name>
<dbReference type="Proteomes" id="UP000054324">
    <property type="component" value="Unassembled WGS sequence"/>
</dbReference>
<reference evidence="1 2" key="1">
    <citation type="submission" date="2013-11" db="EMBL/GenBank/DDBJ databases">
        <title>Opisthorchis viverrini - life in the bile duct.</title>
        <authorList>
            <person name="Young N.D."/>
            <person name="Nagarajan N."/>
            <person name="Lin S.J."/>
            <person name="Korhonen P.K."/>
            <person name="Jex A.R."/>
            <person name="Hall R.S."/>
            <person name="Safavi-Hemami H."/>
            <person name="Kaewkong W."/>
            <person name="Bertrand D."/>
            <person name="Gao S."/>
            <person name="Seet Q."/>
            <person name="Wongkham S."/>
            <person name="Teh B.T."/>
            <person name="Wongkham C."/>
            <person name="Intapan P.M."/>
            <person name="Maleewong W."/>
            <person name="Yang X."/>
            <person name="Hu M."/>
            <person name="Wang Z."/>
            <person name="Hofmann A."/>
            <person name="Sternberg P.W."/>
            <person name="Tan P."/>
            <person name="Wang J."/>
            <person name="Gasser R.B."/>
        </authorList>
    </citation>
    <scope>NUCLEOTIDE SEQUENCE [LARGE SCALE GENOMIC DNA]</scope>
</reference>
<dbReference type="AlphaFoldDB" id="A0A074YXV1"/>
<protein>
    <submittedName>
        <fullName evidence="1">Uncharacterized protein</fullName>
    </submittedName>
</protein>
<feature type="non-terminal residue" evidence="1">
    <location>
        <position position="1"/>
    </location>
</feature>
<dbReference type="KEGG" id="ovi:T265_16358"/>
<dbReference type="GeneID" id="20330523"/>
<proteinExistence type="predicted"/>
<dbReference type="OrthoDB" id="6269389at2759"/>
<feature type="non-terminal residue" evidence="1">
    <location>
        <position position="64"/>
    </location>
</feature>
<sequence length="64" mass="6914">RVLTSRSTFNQLPEGFRGEAGPIIGLPHPLVSVNPSSEPSSATVKTMETYFVQPRQVTNKPTGC</sequence>